<dbReference type="NCBIfam" id="NF001802">
    <property type="entry name" value="PRK00521.2-5"/>
    <property type="match status" value="1"/>
</dbReference>
<feature type="compositionally biased region" description="Basic and acidic residues" evidence="3">
    <location>
        <begin position="138"/>
        <end position="152"/>
    </location>
</feature>
<dbReference type="RefSeq" id="WP_091835852.1">
    <property type="nucleotide sequence ID" value="NZ_FOAN01000004.1"/>
</dbReference>
<dbReference type="AlphaFoldDB" id="A0A1H7RT16"/>
<keyword evidence="1 2" id="KW-0690">Ribosome biogenesis</keyword>
<dbReference type="Pfam" id="PF02033">
    <property type="entry name" value="RBFA"/>
    <property type="match status" value="1"/>
</dbReference>
<dbReference type="HAMAP" id="MF_00003">
    <property type="entry name" value="RbfA"/>
    <property type="match status" value="1"/>
</dbReference>
<dbReference type="SUPFAM" id="SSF89919">
    <property type="entry name" value="Ribosome-binding factor A, RbfA"/>
    <property type="match status" value="1"/>
</dbReference>
<sequence>MAKKPNTQGSGPSQRQLRVGELIRHALAEMLARGDIHDDVLAKHVITVPEVRLSPDLKLATCYIMPLGGQDVAAVLKALDGHKRHIRGEIAHRVNLKYAPNVRFLQDESFAEAERIDALLYSDKVRQDILKQPLRIDQGTDHDQQDKHHDDD</sequence>
<protein>
    <recommendedName>
        <fullName evidence="2">Ribosome-binding factor A</fullName>
    </recommendedName>
</protein>
<dbReference type="PANTHER" id="PTHR33515">
    <property type="entry name" value="RIBOSOME-BINDING FACTOR A, CHLOROPLASTIC-RELATED"/>
    <property type="match status" value="1"/>
</dbReference>
<dbReference type="GO" id="GO:0030490">
    <property type="term" value="P:maturation of SSU-rRNA"/>
    <property type="evidence" value="ECO:0007669"/>
    <property type="project" value="UniProtKB-UniRule"/>
</dbReference>
<comment type="similarity">
    <text evidence="2">Belongs to the RbfA family.</text>
</comment>
<organism evidence="4 5">
    <name type="scientific">Bosea lupini</name>
    <dbReference type="NCBI Taxonomy" id="1036779"/>
    <lineage>
        <taxon>Bacteria</taxon>
        <taxon>Pseudomonadati</taxon>
        <taxon>Pseudomonadota</taxon>
        <taxon>Alphaproteobacteria</taxon>
        <taxon>Hyphomicrobiales</taxon>
        <taxon>Boseaceae</taxon>
        <taxon>Bosea</taxon>
    </lineage>
</organism>
<dbReference type="GO" id="GO:0043024">
    <property type="term" value="F:ribosomal small subunit binding"/>
    <property type="evidence" value="ECO:0007669"/>
    <property type="project" value="TreeGrafter"/>
</dbReference>
<evidence type="ECO:0000256" key="3">
    <source>
        <dbReference type="SAM" id="MobiDB-lite"/>
    </source>
</evidence>
<evidence type="ECO:0000256" key="2">
    <source>
        <dbReference type="HAMAP-Rule" id="MF_00003"/>
    </source>
</evidence>
<dbReference type="STRING" id="1036779.SAMN04515666_104506"/>
<dbReference type="PROSITE" id="PS01319">
    <property type="entry name" value="RBFA"/>
    <property type="match status" value="1"/>
</dbReference>
<reference evidence="5" key="1">
    <citation type="submission" date="2016-10" db="EMBL/GenBank/DDBJ databases">
        <authorList>
            <person name="Varghese N."/>
            <person name="Submissions S."/>
        </authorList>
    </citation>
    <scope>NUCLEOTIDE SEQUENCE [LARGE SCALE GENOMIC DNA]</scope>
    <source>
        <strain evidence="5">LMG 26383,CCUG 61248,R- 45681</strain>
    </source>
</reference>
<dbReference type="InterPro" id="IPR020053">
    <property type="entry name" value="Ribosome-bd_factorA_CS"/>
</dbReference>
<accession>A0A1H7RT16</accession>
<dbReference type="OrthoDB" id="9805051at2"/>
<keyword evidence="2" id="KW-0963">Cytoplasm</keyword>
<comment type="subcellular location">
    <subcellularLocation>
        <location evidence="2">Cytoplasm</location>
    </subcellularLocation>
</comment>
<dbReference type="EMBL" id="FOAN01000004">
    <property type="protein sequence ID" value="SEL62924.1"/>
    <property type="molecule type" value="Genomic_DNA"/>
</dbReference>
<dbReference type="NCBIfam" id="TIGR00082">
    <property type="entry name" value="rbfA"/>
    <property type="match status" value="1"/>
</dbReference>
<gene>
    <name evidence="2" type="primary">rbfA</name>
    <name evidence="4" type="ORF">SAMN04515666_104506</name>
</gene>
<evidence type="ECO:0000256" key="1">
    <source>
        <dbReference type="ARBA" id="ARBA00022517"/>
    </source>
</evidence>
<feature type="region of interest" description="Disordered" evidence="3">
    <location>
        <begin position="133"/>
        <end position="152"/>
    </location>
</feature>
<dbReference type="InterPro" id="IPR023799">
    <property type="entry name" value="RbfA_dom_sf"/>
</dbReference>
<dbReference type="Proteomes" id="UP000199664">
    <property type="component" value="Unassembled WGS sequence"/>
</dbReference>
<comment type="function">
    <text evidence="2">One of several proteins that assist in the late maturation steps of the functional core of the 30S ribosomal subunit. Associates with free 30S ribosomal subunits (but not with 30S subunits that are part of 70S ribosomes or polysomes). Required for efficient processing of 16S rRNA. May interact with the 5'-terminal helix region of 16S rRNA.</text>
</comment>
<proteinExistence type="inferred from homology"/>
<dbReference type="GO" id="GO:0005829">
    <property type="term" value="C:cytosol"/>
    <property type="evidence" value="ECO:0007669"/>
    <property type="project" value="TreeGrafter"/>
</dbReference>
<evidence type="ECO:0000313" key="5">
    <source>
        <dbReference type="Proteomes" id="UP000199664"/>
    </source>
</evidence>
<keyword evidence="5" id="KW-1185">Reference proteome</keyword>
<name>A0A1H7RT16_9HYPH</name>
<evidence type="ECO:0000313" key="4">
    <source>
        <dbReference type="EMBL" id="SEL62924.1"/>
    </source>
</evidence>
<dbReference type="InterPro" id="IPR015946">
    <property type="entry name" value="KH_dom-like_a/b"/>
</dbReference>
<dbReference type="PANTHER" id="PTHR33515:SF1">
    <property type="entry name" value="RIBOSOME-BINDING FACTOR A, CHLOROPLASTIC-RELATED"/>
    <property type="match status" value="1"/>
</dbReference>
<dbReference type="Gene3D" id="3.30.300.20">
    <property type="match status" value="1"/>
</dbReference>
<dbReference type="InterPro" id="IPR000238">
    <property type="entry name" value="RbfA"/>
</dbReference>
<comment type="subunit">
    <text evidence="2">Monomer. Binds 30S ribosomal subunits, but not 50S ribosomal subunits or 70S ribosomes.</text>
</comment>